<dbReference type="HOGENOM" id="CLU_3379969_0_0_2"/>
<proteinExistence type="predicted"/>
<dbReference type="AlphaFoldDB" id="A0A060HST5"/>
<gene>
    <name evidence="1" type="ORF">NVIE_019660</name>
</gene>
<evidence type="ECO:0000313" key="1">
    <source>
        <dbReference type="EMBL" id="AIC16227.1"/>
    </source>
</evidence>
<dbReference type="Proteomes" id="UP000027093">
    <property type="component" value="Chromosome"/>
</dbReference>
<dbReference type="STRING" id="926571.NVIE_019660"/>
<evidence type="ECO:0000313" key="2">
    <source>
        <dbReference type="Proteomes" id="UP000027093"/>
    </source>
</evidence>
<accession>A0A060HST5</accession>
<name>A0A060HST5_9ARCH</name>
<reference evidence="1 2" key="1">
    <citation type="journal article" date="2014" name="Int. J. Syst. Evol. Microbiol.">
        <title>Nitrososphaera viennensis gen. nov., sp. nov., an aerobic and mesophilic, ammonia-oxidizing archaeon from soil and a member of the archaeal phylum Thaumarchaeota.</title>
        <authorList>
            <person name="Stieglmeier M."/>
            <person name="Klingl A."/>
            <person name="Alves R.J."/>
            <person name="Rittmann S.K."/>
            <person name="Melcher M."/>
            <person name="Leisch N."/>
            <person name="Schleper C."/>
        </authorList>
    </citation>
    <scope>NUCLEOTIDE SEQUENCE [LARGE SCALE GENOMIC DNA]</scope>
    <source>
        <strain evidence="1">EN76</strain>
    </source>
</reference>
<organism evidence="1 2">
    <name type="scientific">Nitrososphaera viennensis EN76</name>
    <dbReference type="NCBI Taxonomy" id="926571"/>
    <lineage>
        <taxon>Archaea</taxon>
        <taxon>Nitrososphaerota</taxon>
        <taxon>Nitrososphaeria</taxon>
        <taxon>Nitrososphaerales</taxon>
        <taxon>Nitrososphaeraceae</taxon>
        <taxon>Nitrososphaera</taxon>
    </lineage>
</organism>
<dbReference type="EMBL" id="CP007536">
    <property type="protein sequence ID" value="AIC16227.1"/>
    <property type="molecule type" value="Genomic_DNA"/>
</dbReference>
<protein>
    <submittedName>
        <fullName evidence="1">Uncharacterized protein</fullName>
    </submittedName>
</protein>
<sequence length="33" mass="3807">MSTKNGYLFYNSAVMRSYYNNIVKLKVMQGSAK</sequence>
<dbReference type="KEGG" id="nvn:NVIE_019660"/>
<keyword evidence="2" id="KW-1185">Reference proteome</keyword>